<feature type="domain" description="Cytochrome oxidase subunit II copper A binding" evidence="5">
    <location>
        <begin position="65"/>
        <end position="174"/>
    </location>
</feature>
<dbReference type="PANTHER" id="PTHR42838:SF2">
    <property type="entry name" value="NITROUS-OXIDE REDUCTASE"/>
    <property type="match status" value="1"/>
</dbReference>
<dbReference type="Gene3D" id="2.60.40.420">
    <property type="entry name" value="Cupredoxins - blue copper proteins"/>
    <property type="match status" value="1"/>
</dbReference>
<evidence type="ECO:0000256" key="1">
    <source>
        <dbReference type="ARBA" id="ARBA00004196"/>
    </source>
</evidence>
<reference evidence="6" key="1">
    <citation type="submission" date="2011-09" db="EMBL/GenBank/DDBJ databases">
        <title>Complete sequence of Halovivax ruber XH-70.</title>
        <authorList>
            <consortium name="US DOE Joint Genome Institute"/>
            <person name="Lucas S."/>
            <person name="Han J."/>
            <person name="Lapidus A."/>
            <person name="Cheng J.-F."/>
            <person name="Goodwin L."/>
            <person name="Pitluck S."/>
            <person name="Peters L."/>
            <person name="Mikhailova N."/>
            <person name="Davenport K."/>
            <person name="Detter J.C."/>
            <person name="Han C."/>
            <person name="Tapia R."/>
            <person name="Land M."/>
            <person name="Hauser L."/>
            <person name="Kyrpides N."/>
            <person name="Ivanova N."/>
            <person name="Pagani I."/>
            <person name="Sproer C."/>
            <person name="Anderson I."/>
            <person name="Woyke T."/>
        </authorList>
    </citation>
    <scope>NUCLEOTIDE SEQUENCE</scope>
    <source>
        <strain evidence="6">XH-70</strain>
    </source>
</reference>
<proteinExistence type="predicted"/>
<dbReference type="GO" id="GO:0005507">
    <property type="term" value="F:copper ion binding"/>
    <property type="evidence" value="ECO:0007669"/>
    <property type="project" value="InterPro"/>
</dbReference>
<dbReference type="EMBL" id="CP003050">
    <property type="protein sequence ID" value="AGB17566.1"/>
    <property type="molecule type" value="Genomic_DNA"/>
</dbReference>
<evidence type="ECO:0000256" key="4">
    <source>
        <dbReference type="SAM" id="Phobius"/>
    </source>
</evidence>
<dbReference type="AlphaFoldDB" id="L0IH45"/>
<evidence type="ECO:0000313" key="7">
    <source>
        <dbReference type="Proteomes" id="UP000010846"/>
    </source>
</evidence>
<dbReference type="STRING" id="797302.Halru_2999"/>
<dbReference type="InterPro" id="IPR002429">
    <property type="entry name" value="CcO_II-like_C"/>
</dbReference>
<keyword evidence="3" id="KW-0186">Copper</keyword>
<dbReference type="CDD" id="cd13913">
    <property type="entry name" value="ba3_CcO_II_C"/>
    <property type="match status" value="1"/>
</dbReference>
<organism evidence="6 7">
    <name type="scientific">Halovivax ruber (strain DSM 18193 / JCM 13892 / XH-70)</name>
    <dbReference type="NCBI Taxonomy" id="797302"/>
    <lineage>
        <taxon>Archaea</taxon>
        <taxon>Methanobacteriati</taxon>
        <taxon>Methanobacteriota</taxon>
        <taxon>Stenosarchaea group</taxon>
        <taxon>Halobacteria</taxon>
        <taxon>Halobacteriales</taxon>
        <taxon>Natrialbaceae</taxon>
        <taxon>Halovivax</taxon>
    </lineage>
</organism>
<dbReference type="KEGG" id="hru:Halru_2999"/>
<name>L0IH45_HALRX</name>
<keyword evidence="4" id="KW-1133">Transmembrane helix</keyword>
<keyword evidence="4" id="KW-0472">Membrane</keyword>
<dbReference type="InterPro" id="IPR001505">
    <property type="entry name" value="Copper_CuA"/>
</dbReference>
<comment type="subcellular location">
    <subcellularLocation>
        <location evidence="1">Cell envelope</location>
    </subcellularLocation>
</comment>
<accession>L0IH45</accession>
<dbReference type="InterPro" id="IPR008972">
    <property type="entry name" value="Cupredoxin"/>
</dbReference>
<evidence type="ECO:0000256" key="2">
    <source>
        <dbReference type="ARBA" id="ARBA00022723"/>
    </source>
</evidence>
<dbReference type="HOGENOM" id="CLU_120355_0_0_2"/>
<evidence type="ECO:0000259" key="5">
    <source>
        <dbReference type="PROSITE" id="PS50857"/>
    </source>
</evidence>
<dbReference type="InterPro" id="IPR051403">
    <property type="entry name" value="NosZ/Cyto_c_oxidase_sub2"/>
</dbReference>
<dbReference type="Gene3D" id="1.20.1070.10">
    <property type="entry name" value="Rhodopsin 7-helix transmembrane proteins"/>
    <property type="match status" value="1"/>
</dbReference>
<dbReference type="PANTHER" id="PTHR42838">
    <property type="entry name" value="CYTOCHROME C OXIDASE SUBUNIT II"/>
    <property type="match status" value="1"/>
</dbReference>
<keyword evidence="2" id="KW-0479">Metal-binding</keyword>
<keyword evidence="7" id="KW-1185">Reference proteome</keyword>
<evidence type="ECO:0000256" key="3">
    <source>
        <dbReference type="ARBA" id="ARBA00023008"/>
    </source>
</evidence>
<dbReference type="Proteomes" id="UP000010846">
    <property type="component" value="Chromosome"/>
</dbReference>
<protein>
    <submittedName>
        <fullName evidence="6">Heme/copper-type cytochrome/quinol oxidase, subunit 2</fullName>
    </submittedName>
</protein>
<dbReference type="eggNOG" id="arCOG01236">
    <property type="taxonomic scope" value="Archaea"/>
</dbReference>
<feature type="transmembrane region" description="Helical" evidence="4">
    <location>
        <begin position="9"/>
        <end position="30"/>
    </location>
</feature>
<sequence length="174" mass="18714">MDIHSYEKAWLGAALVLIVFFIATITYGTVGAGVSMVDDSGGTVDPNNLADHERFGDPGVEQVGENEYEVNVVASAFYFNPGSDQLGFDPIQVPANSTVTFYVTSSDVIHGFSVPGTNVNTMVIPGEVAELTVEFDEPDTYGLLCNEYCGYDHHNMEGTVEVVPEDQYDGGDGQ</sequence>
<evidence type="ECO:0000313" key="6">
    <source>
        <dbReference type="EMBL" id="AGB17566.1"/>
    </source>
</evidence>
<dbReference type="OrthoDB" id="27522at2157"/>
<dbReference type="PROSITE" id="PS50857">
    <property type="entry name" value="COX2_CUA"/>
    <property type="match status" value="1"/>
</dbReference>
<dbReference type="Pfam" id="PF00116">
    <property type="entry name" value="COX2"/>
    <property type="match status" value="1"/>
</dbReference>
<gene>
    <name evidence="6" type="ordered locus">Halru_2999</name>
</gene>
<dbReference type="PROSITE" id="PS00078">
    <property type="entry name" value="COX2"/>
    <property type="match status" value="1"/>
</dbReference>
<dbReference type="GO" id="GO:0004129">
    <property type="term" value="F:cytochrome-c oxidase activity"/>
    <property type="evidence" value="ECO:0007669"/>
    <property type="project" value="InterPro"/>
</dbReference>
<dbReference type="InterPro" id="IPR034214">
    <property type="entry name" value="Ba3_CcO_II_C"/>
</dbReference>
<dbReference type="SUPFAM" id="SSF49503">
    <property type="entry name" value="Cupredoxins"/>
    <property type="match status" value="1"/>
</dbReference>
<dbReference type="GO" id="GO:0016020">
    <property type="term" value="C:membrane"/>
    <property type="evidence" value="ECO:0007669"/>
    <property type="project" value="InterPro"/>
</dbReference>
<keyword evidence="4" id="KW-0812">Transmembrane</keyword>